<dbReference type="RefSeq" id="XP_047781379.1">
    <property type="nucleotide sequence ID" value="XM_047918682.1"/>
</dbReference>
<proteinExistence type="predicted"/>
<evidence type="ECO:0000313" key="3">
    <source>
        <dbReference type="Proteomes" id="UP000814176"/>
    </source>
</evidence>
<keyword evidence="3" id="KW-1185">Reference proteome</keyword>
<keyword evidence="1" id="KW-0732">Signal</keyword>
<feature type="chain" id="PRO_5045599085" evidence="1">
    <location>
        <begin position="23"/>
        <end position="510"/>
    </location>
</feature>
<evidence type="ECO:0000313" key="2">
    <source>
        <dbReference type="EMBL" id="KAH9839729.1"/>
    </source>
</evidence>
<dbReference type="GeneID" id="71999414"/>
<accession>A0ABQ8KMT8</accession>
<dbReference type="EMBL" id="JADCUA010000005">
    <property type="protein sequence ID" value="KAH9839729.1"/>
    <property type="molecule type" value="Genomic_DNA"/>
</dbReference>
<sequence length="510" mass="57623">MRWSTKLQYLFVACAAVAGYSASRCCRQAELETANTKLQEEYTRSWDERISEEATGNLIFRSLSSLMQMAPNSRYPNGHSIARASIAPGTRLYHGRGNSKLPVMDWLAFDPEHSQTFLRGQNGTLFTFMTTRELKLIYFDGCSANKRGGVADTQDVLIWGEVGHGREPWRSDPELDRITDACAWGRKYGIDGFVRMEYDFEIMYCDFSQGLTLVSSLDTPSDARLAPPLMEVRHAGGRHNAFPGESRVQVDSATMISFFDPALTSLVAARRGLPRTQYRIAHISGEDTARVRADISEMVARDPTGKSGIDWRTLAQAIQERFGDRLLYIRHLLHLARLVAADTDASLQVHAQFQSITAEIHKQLLVSLSPYMPREGIGEPTWFEAIARGCTTSFTPRFPEARFTRQERLLNYAVEEVLHEVCRVYTEVWRDAFGLDVRAKGSNFDASIASPMLAKWRDAFDALIEWLDWPIWLKCDPACAVNEFCEVPQLAPWQAGEARPRCIAIDSDWV</sequence>
<feature type="signal peptide" evidence="1">
    <location>
        <begin position="1"/>
        <end position="22"/>
    </location>
</feature>
<dbReference type="PANTHER" id="PTHR35204:SF1">
    <property type="entry name" value="ENTEROTOXIN"/>
    <property type="match status" value="1"/>
</dbReference>
<dbReference type="InterPro" id="IPR038921">
    <property type="entry name" value="YOR389W-like"/>
</dbReference>
<organism evidence="2 3">
    <name type="scientific">Rhodofomes roseus</name>
    <dbReference type="NCBI Taxonomy" id="34475"/>
    <lineage>
        <taxon>Eukaryota</taxon>
        <taxon>Fungi</taxon>
        <taxon>Dikarya</taxon>
        <taxon>Basidiomycota</taxon>
        <taxon>Agaricomycotina</taxon>
        <taxon>Agaricomycetes</taxon>
        <taxon>Polyporales</taxon>
        <taxon>Rhodofomes</taxon>
    </lineage>
</organism>
<evidence type="ECO:0000256" key="1">
    <source>
        <dbReference type="SAM" id="SignalP"/>
    </source>
</evidence>
<dbReference type="PANTHER" id="PTHR35204">
    <property type="entry name" value="YALI0A21131P"/>
    <property type="match status" value="1"/>
</dbReference>
<name>A0ABQ8KMT8_9APHY</name>
<reference evidence="2 3" key="1">
    <citation type="journal article" date="2021" name="Environ. Microbiol.">
        <title>Gene family expansions and transcriptome signatures uncover fungal adaptations to wood decay.</title>
        <authorList>
            <person name="Hage H."/>
            <person name="Miyauchi S."/>
            <person name="Viragh M."/>
            <person name="Drula E."/>
            <person name="Min B."/>
            <person name="Chaduli D."/>
            <person name="Navarro D."/>
            <person name="Favel A."/>
            <person name="Norest M."/>
            <person name="Lesage-Meessen L."/>
            <person name="Balint B."/>
            <person name="Merenyi Z."/>
            <person name="de Eugenio L."/>
            <person name="Morin E."/>
            <person name="Martinez A.T."/>
            <person name="Baldrian P."/>
            <person name="Stursova M."/>
            <person name="Martinez M.J."/>
            <person name="Novotny C."/>
            <person name="Magnuson J.K."/>
            <person name="Spatafora J.W."/>
            <person name="Maurice S."/>
            <person name="Pangilinan J."/>
            <person name="Andreopoulos W."/>
            <person name="LaButti K."/>
            <person name="Hundley H."/>
            <person name="Na H."/>
            <person name="Kuo A."/>
            <person name="Barry K."/>
            <person name="Lipzen A."/>
            <person name="Henrissat B."/>
            <person name="Riley R."/>
            <person name="Ahrendt S."/>
            <person name="Nagy L.G."/>
            <person name="Grigoriev I.V."/>
            <person name="Martin F."/>
            <person name="Rosso M.N."/>
        </authorList>
    </citation>
    <scope>NUCLEOTIDE SEQUENCE [LARGE SCALE GENOMIC DNA]</scope>
    <source>
        <strain evidence="2 3">CIRM-BRFM 1785</strain>
    </source>
</reference>
<comment type="caution">
    <text evidence="2">The sequence shown here is derived from an EMBL/GenBank/DDBJ whole genome shotgun (WGS) entry which is preliminary data.</text>
</comment>
<protein>
    <submittedName>
        <fullName evidence="2">Uncharacterized protein</fullName>
    </submittedName>
</protein>
<dbReference type="Proteomes" id="UP000814176">
    <property type="component" value="Unassembled WGS sequence"/>
</dbReference>
<gene>
    <name evidence="2" type="ORF">C8Q71DRAFT_461009</name>
</gene>